<dbReference type="PANTHER" id="PTHR36292">
    <property type="entry name" value="UPF0575 PROTEIN C19ORF67"/>
    <property type="match status" value="1"/>
</dbReference>
<dbReference type="PANTHER" id="PTHR36292:SF1">
    <property type="entry name" value="UPF0575 PROTEIN C19ORF67"/>
    <property type="match status" value="1"/>
</dbReference>
<accession>A0A4W5RWN7</accession>
<name>A0A4W5RWN7_9TELE</name>
<dbReference type="AlphaFoldDB" id="A0A4W5RWN7"/>
<sequence length="364" mass="41255">MEQGEMKNNPESSPDTDVVHVEDSALAPSCGDQRDSTGDADWESMSSCQDINMMHHQKLRSIERQLQYLLNKADEFQAHLLYRHDNLQKEHFAHVVPTFLRTCQPYFTYLESTARSSLPQRTPLPMYIRSRLLDFSQQLCARLEQLVLTYASFDFLSLEEADPASVSHFYIGKCQIDSVGLSIYRYCRLAPYLAGVHTGLYKRMRWNVERPRESLQQETNGEMEGHPEEDKPVAGKERATKTEYYFLCYEDVPEEPAEGGDGEGKGETVAIGNLVKMWSIGQWIQTQPEPVTDNIYDWVLCWVPQAGYHRLLCLGVEEPSACSATDCLLGVLFSQQSPVEGPSCETTTETSHCSSTAFGHNMLI</sequence>
<feature type="compositionally biased region" description="Basic and acidic residues" evidence="1">
    <location>
        <begin position="223"/>
        <end position="235"/>
    </location>
</feature>
<feature type="region of interest" description="Disordered" evidence="1">
    <location>
        <begin position="212"/>
        <end position="235"/>
    </location>
</feature>
<protein>
    <submittedName>
        <fullName evidence="2">Si:ch211-214c7.5</fullName>
    </submittedName>
</protein>
<evidence type="ECO:0000313" key="2">
    <source>
        <dbReference type="Ensembl" id="ENSHHUP00000090740.1"/>
    </source>
</evidence>
<reference evidence="2" key="3">
    <citation type="submission" date="2025-09" db="UniProtKB">
        <authorList>
            <consortium name="Ensembl"/>
        </authorList>
    </citation>
    <scope>IDENTIFICATION</scope>
</reference>
<keyword evidence="3" id="KW-1185">Reference proteome</keyword>
<reference evidence="3" key="1">
    <citation type="submission" date="2018-06" db="EMBL/GenBank/DDBJ databases">
        <title>Genome assembly of Danube salmon.</title>
        <authorList>
            <person name="Macqueen D.J."/>
            <person name="Gundappa M.K."/>
        </authorList>
    </citation>
    <scope>NUCLEOTIDE SEQUENCE [LARGE SCALE GENOMIC DNA]</scope>
</reference>
<evidence type="ECO:0000313" key="3">
    <source>
        <dbReference type="Proteomes" id="UP000314982"/>
    </source>
</evidence>
<feature type="region of interest" description="Disordered" evidence="1">
    <location>
        <begin position="1"/>
        <end position="20"/>
    </location>
</feature>
<evidence type="ECO:0000256" key="1">
    <source>
        <dbReference type="SAM" id="MobiDB-lite"/>
    </source>
</evidence>
<dbReference type="Pfam" id="PF11771">
    <property type="entry name" value="DUF3314"/>
    <property type="match status" value="1"/>
</dbReference>
<organism evidence="2 3">
    <name type="scientific">Hucho hucho</name>
    <name type="common">huchen</name>
    <dbReference type="NCBI Taxonomy" id="62062"/>
    <lineage>
        <taxon>Eukaryota</taxon>
        <taxon>Metazoa</taxon>
        <taxon>Chordata</taxon>
        <taxon>Craniata</taxon>
        <taxon>Vertebrata</taxon>
        <taxon>Euteleostomi</taxon>
        <taxon>Actinopterygii</taxon>
        <taxon>Neopterygii</taxon>
        <taxon>Teleostei</taxon>
        <taxon>Protacanthopterygii</taxon>
        <taxon>Salmoniformes</taxon>
        <taxon>Salmonidae</taxon>
        <taxon>Salmoninae</taxon>
        <taxon>Hucho</taxon>
    </lineage>
</organism>
<dbReference type="Proteomes" id="UP000314982">
    <property type="component" value="Unassembled WGS sequence"/>
</dbReference>
<dbReference type="GeneTree" id="ENSGT00390000009916"/>
<dbReference type="InterPro" id="IPR021748">
    <property type="entry name" value="DUF3314"/>
</dbReference>
<proteinExistence type="predicted"/>
<dbReference type="STRING" id="62062.ENSHHUP00000090740"/>
<reference evidence="2" key="2">
    <citation type="submission" date="2025-08" db="UniProtKB">
        <authorList>
            <consortium name="Ensembl"/>
        </authorList>
    </citation>
    <scope>IDENTIFICATION</scope>
</reference>
<dbReference type="Ensembl" id="ENSHHUT00000093546.1">
    <property type="protein sequence ID" value="ENSHHUP00000090740.1"/>
    <property type="gene ID" value="ENSHHUG00000052375.1"/>
</dbReference>